<evidence type="ECO:0000256" key="6">
    <source>
        <dbReference type="SAM" id="Phobius"/>
    </source>
</evidence>
<dbReference type="Proteomes" id="UP000031937">
    <property type="component" value="Unassembled WGS sequence"/>
</dbReference>
<organism evidence="7 10">
    <name type="scientific">Sanguibacteroides justesenii</name>
    <dbReference type="NCBI Taxonomy" id="1547597"/>
    <lineage>
        <taxon>Bacteria</taxon>
        <taxon>Pseudomonadati</taxon>
        <taxon>Bacteroidota</taxon>
        <taxon>Bacteroidia</taxon>
        <taxon>Bacteroidales</taxon>
        <taxon>Porphyromonadaceae</taxon>
        <taxon>Sanguibacteroides</taxon>
    </lineage>
</organism>
<comment type="subcellular location">
    <subcellularLocation>
        <location evidence="1">Cell membrane</location>
        <topology evidence="1">Multi-pass membrane protein</topology>
    </subcellularLocation>
</comment>
<dbReference type="PANTHER" id="PTHR30250">
    <property type="entry name" value="PST FAMILY PREDICTED COLANIC ACID TRANSPORTER"/>
    <property type="match status" value="1"/>
</dbReference>
<evidence type="ECO:0000313" key="9">
    <source>
        <dbReference type="Proteomes" id="UP000031937"/>
    </source>
</evidence>
<feature type="transmembrane region" description="Helical" evidence="6">
    <location>
        <begin position="88"/>
        <end position="109"/>
    </location>
</feature>
<dbReference type="Proteomes" id="UP000031980">
    <property type="component" value="Unassembled WGS sequence"/>
</dbReference>
<accession>A0A0C3RK25</accession>
<keyword evidence="2" id="KW-1003">Cell membrane</keyword>
<dbReference type="OrthoDB" id="9769862at2"/>
<dbReference type="InterPro" id="IPR050833">
    <property type="entry name" value="Poly_Biosynth_Transport"/>
</dbReference>
<gene>
    <name evidence="7" type="ORF">BA92_02335</name>
    <name evidence="8" type="ORF">IE90_02415</name>
</gene>
<keyword evidence="3 6" id="KW-0812">Transmembrane</keyword>
<evidence type="ECO:0000256" key="1">
    <source>
        <dbReference type="ARBA" id="ARBA00004651"/>
    </source>
</evidence>
<protein>
    <recommendedName>
        <fullName evidence="11">O-antigen translocase</fullName>
    </recommendedName>
</protein>
<evidence type="ECO:0000313" key="8">
    <source>
        <dbReference type="EMBL" id="KIO46893.1"/>
    </source>
</evidence>
<dbReference type="GO" id="GO:0005886">
    <property type="term" value="C:plasma membrane"/>
    <property type="evidence" value="ECO:0007669"/>
    <property type="project" value="UniProtKB-SubCell"/>
</dbReference>
<keyword evidence="10" id="KW-1185">Reference proteome</keyword>
<evidence type="ECO:0000256" key="4">
    <source>
        <dbReference type="ARBA" id="ARBA00022989"/>
    </source>
</evidence>
<dbReference type="AlphaFoldDB" id="A0A0C3RK25"/>
<feature type="transmembrane region" description="Helical" evidence="6">
    <location>
        <begin position="340"/>
        <end position="360"/>
    </location>
</feature>
<feature type="transmembrane region" description="Helical" evidence="6">
    <location>
        <begin position="6"/>
        <end position="27"/>
    </location>
</feature>
<reference evidence="8 9" key="2">
    <citation type="submission" date="2014-07" db="EMBL/GenBank/DDBJ databases">
        <title>Porphyromonadaceae bacterium OUH 334697 = ATCC BAA-2682 = DSM 28341 draft genome.</title>
        <authorList>
            <person name="Sydenham T.V."/>
            <person name="Hasman H."/>
            <person name="Justesen U.S."/>
        </authorList>
    </citation>
    <scope>NUCLEOTIDE SEQUENCE [LARGE SCALE GENOMIC DNA]</scope>
    <source>
        <strain evidence="8 9">OUH 334697</strain>
    </source>
</reference>
<dbReference type="EMBL" id="JPIT01000008">
    <property type="protein sequence ID" value="KIO46893.1"/>
    <property type="molecule type" value="Genomic_DNA"/>
</dbReference>
<feature type="transmembrane region" description="Helical" evidence="6">
    <location>
        <begin position="181"/>
        <end position="200"/>
    </location>
</feature>
<dbReference type="EMBL" id="JPIU01000025">
    <property type="protein sequence ID" value="KIO46719.1"/>
    <property type="molecule type" value="Genomic_DNA"/>
</dbReference>
<evidence type="ECO:0000313" key="7">
    <source>
        <dbReference type="EMBL" id="KIO46719.1"/>
    </source>
</evidence>
<feature type="transmembrane region" description="Helical" evidence="6">
    <location>
        <begin position="367"/>
        <end position="392"/>
    </location>
</feature>
<reference evidence="7 10" key="1">
    <citation type="submission" date="2014-07" db="EMBL/GenBank/DDBJ databases">
        <title>Porphyromonadaceae bacterium OUH 308042 = ATCC BAA-2681 = DSM 28342 draft genome.</title>
        <authorList>
            <person name="Sydenham T.V."/>
            <person name="Hasman H."/>
            <person name="Justensen U.S."/>
        </authorList>
    </citation>
    <scope>NUCLEOTIDE SEQUENCE [LARGE SCALE GENOMIC DNA]</scope>
    <source>
        <strain evidence="7 10">OUH 308042</strain>
    </source>
</reference>
<evidence type="ECO:0000256" key="3">
    <source>
        <dbReference type="ARBA" id="ARBA00022692"/>
    </source>
</evidence>
<dbReference type="Pfam" id="PF01943">
    <property type="entry name" value="Polysacc_synt"/>
    <property type="match status" value="1"/>
</dbReference>
<evidence type="ECO:0008006" key="11">
    <source>
        <dbReference type="Google" id="ProtNLM"/>
    </source>
</evidence>
<dbReference type="PANTHER" id="PTHR30250:SF11">
    <property type="entry name" value="O-ANTIGEN TRANSPORTER-RELATED"/>
    <property type="match status" value="1"/>
</dbReference>
<feature type="transmembrane region" description="Helical" evidence="6">
    <location>
        <begin position="426"/>
        <end position="446"/>
    </location>
</feature>
<comment type="caution">
    <text evidence="7">The sequence shown here is derived from an EMBL/GenBank/DDBJ whole genome shotgun (WGS) entry which is preliminary data.</text>
</comment>
<proteinExistence type="predicted"/>
<feature type="transmembrane region" description="Helical" evidence="6">
    <location>
        <begin position="452"/>
        <end position="468"/>
    </location>
</feature>
<keyword evidence="4 6" id="KW-1133">Transmembrane helix</keyword>
<feature type="transmembrane region" description="Helical" evidence="6">
    <location>
        <begin position="263"/>
        <end position="282"/>
    </location>
</feature>
<feature type="transmembrane region" description="Helical" evidence="6">
    <location>
        <begin position="303"/>
        <end position="328"/>
    </location>
</feature>
<name>A0A0C3RK25_9PORP</name>
<dbReference type="RefSeq" id="WP_041502310.1">
    <property type="nucleotide sequence ID" value="NZ_JPIT01000008.1"/>
</dbReference>
<feature type="transmembrane region" description="Helical" evidence="6">
    <location>
        <begin position="156"/>
        <end position="175"/>
    </location>
</feature>
<sequence length="493" mass="54206">MSTYSNIAKTTGIIGAVKIIMMFFGIIRAKIIAMVLGSAGFGYYGLYNSVTDLVSTVSSLGLNQSGVRQIAKSNVQNDSQQVSKTYTVLHLSILITSFLGALFICIFSRTISFKLFNTTDYYWGVCIVSSVVLFNGVSNGQIAVLNGLKQIRSMAICQIIGAVFGSLSTIILILIWGDAAIPASIALVALTMLLSTGYYLKKLHLKPTRLSFAEARTELKGLLGIGISLSVAAAVANLMTYFSRIYLKDAMGIEVVGLYQSCWTLSNMYVGMILSAMGVDFMPRIMTYIQNNAKVSDCINEQIELGVLIAGIGILASFVFAPVILNLFYSKEFETGTSIIRWQLIGVLFRVFGFSFGYVITAKGKGLLYVIIQSLFFISEYLLLIGCIKWFGLDGLGINYFIAYLLYIFVGGITCAKLVGYRPSAFLLRITGILFIFICIVALLNYLITDPWIFYGISSLVLAIDLYWTHKTLTTRMGINLVQLVRSKLKKNA</sequence>
<feature type="transmembrane region" description="Helical" evidence="6">
    <location>
        <begin position="121"/>
        <end position="144"/>
    </location>
</feature>
<feature type="transmembrane region" description="Helical" evidence="6">
    <location>
        <begin position="398"/>
        <end position="419"/>
    </location>
</feature>
<keyword evidence="5 6" id="KW-0472">Membrane</keyword>
<evidence type="ECO:0000256" key="2">
    <source>
        <dbReference type="ARBA" id="ARBA00022475"/>
    </source>
</evidence>
<evidence type="ECO:0000313" key="10">
    <source>
        <dbReference type="Proteomes" id="UP000031980"/>
    </source>
</evidence>
<evidence type="ECO:0000256" key="5">
    <source>
        <dbReference type="ARBA" id="ARBA00023136"/>
    </source>
</evidence>
<dbReference type="InterPro" id="IPR002797">
    <property type="entry name" value="Polysacc_synth"/>
</dbReference>
<feature type="transmembrane region" description="Helical" evidence="6">
    <location>
        <begin position="221"/>
        <end position="243"/>
    </location>
</feature>